<proteinExistence type="predicted"/>
<organism evidence="1">
    <name type="scientific">marine metagenome</name>
    <dbReference type="NCBI Taxonomy" id="408172"/>
    <lineage>
        <taxon>unclassified sequences</taxon>
        <taxon>metagenomes</taxon>
        <taxon>ecological metagenomes</taxon>
    </lineage>
</organism>
<protein>
    <submittedName>
        <fullName evidence="1">Uncharacterized protein</fullName>
    </submittedName>
</protein>
<evidence type="ECO:0000313" key="1">
    <source>
        <dbReference type="EMBL" id="SVB78366.1"/>
    </source>
</evidence>
<gene>
    <name evidence="1" type="ORF">METZ01_LOCUS231220</name>
</gene>
<dbReference type="AlphaFoldDB" id="A0A382GTE2"/>
<name>A0A382GTE2_9ZZZZ</name>
<accession>A0A382GTE2</accession>
<dbReference type="EMBL" id="UINC01057339">
    <property type="protein sequence ID" value="SVB78366.1"/>
    <property type="molecule type" value="Genomic_DNA"/>
</dbReference>
<reference evidence="1" key="1">
    <citation type="submission" date="2018-05" db="EMBL/GenBank/DDBJ databases">
        <authorList>
            <person name="Lanie J.A."/>
            <person name="Ng W.-L."/>
            <person name="Kazmierczak K.M."/>
            <person name="Andrzejewski T.M."/>
            <person name="Davidsen T.M."/>
            <person name="Wayne K.J."/>
            <person name="Tettelin H."/>
            <person name="Glass J.I."/>
            <person name="Rusch D."/>
            <person name="Podicherti R."/>
            <person name="Tsui H.-C.T."/>
            <person name="Winkler M.E."/>
        </authorList>
    </citation>
    <scope>NUCLEOTIDE SEQUENCE</scope>
</reference>
<sequence>MDGLDVAKGPVSAFNPFDAICIPPFVDERRSHKLASDGRVPTYAKQPPYYSPDSGIMHWLLRKIVDSRYESFMK</sequence>